<proteinExistence type="predicted"/>
<keyword evidence="2" id="KW-0238">DNA-binding</keyword>
<organism evidence="5 6">
    <name type="scientific">Mucilaginibacter polytrichastri</name>
    <dbReference type="NCBI Taxonomy" id="1302689"/>
    <lineage>
        <taxon>Bacteria</taxon>
        <taxon>Pseudomonadati</taxon>
        <taxon>Bacteroidota</taxon>
        <taxon>Sphingobacteriia</taxon>
        <taxon>Sphingobacteriales</taxon>
        <taxon>Sphingobacteriaceae</taxon>
        <taxon>Mucilaginibacter</taxon>
    </lineage>
</organism>
<dbReference type="PANTHER" id="PTHR33204:SF18">
    <property type="entry name" value="TRANSCRIPTIONAL REGULATORY PROTEIN"/>
    <property type="match status" value="1"/>
</dbReference>
<evidence type="ECO:0000256" key="2">
    <source>
        <dbReference type="ARBA" id="ARBA00023125"/>
    </source>
</evidence>
<evidence type="ECO:0000313" key="6">
    <source>
        <dbReference type="Proteomes" id="UP000186720"/>
    </source>
</evidence>
<dbReference type="InterPro" id="IPR002577">
    <property type="entry name" value="HTH_HxlR"/>
</dbReference>
<accession>A0A1Q6A6J9</accession>
<evidence type="ECO:0000313" key="5">
    <source>
        <dbReference type="EMBL" id="OKS89633.1"/>
    </source>
</evidence>
<keyword evidence="3" id="KW-0804">Transcription</keyword>
<dbReference type="Pfam" id="PF01638">
    <property type="entry name" value="HxlR"/>
    <property type="match status" value="1"/>
</dbReference>
<dbReference type="GO" id="GO:0003677">
    <property type="term" value="F:DNA binding"/>
    <property type="evidence" value="ECO:0007669"/>
    <property type="project" value="UniProtKB-KW"/>
</dbReference>
<sequence length="118" mass="13396">MEIISNDCLQRFKAINDVKDILSGKWKIMIIASLSVFGEKRYTELQRIIDGIGTKMLSKELQELEINGLIKRTVMPTKPVTVKYELTAYGSTLKPIIDEMASWGSQHRVKVIQEIAAK</sequence>
<reference evidence="5 6" key="1">
    <citation type="submission" date="2016-11" db="EMBL/GenBank/DDBJ databases">
        <title>Whole Genome Sequencing of Mucilaginibacter polytrichastri RG4-7(T) isolated from the moss sample.</title>
        <authorList>
            <person name="Li Y."/>
        </authorList>
    </citation>
    <scope>NUCLEOTIDE SEQUENCE [LARGE SCALE GENOMIC DNA]</scope>
    <source>
        <strain evidence="5 6">RG4-7</strain>
    </source>
</reference>
<evidence type="ECO:0000256" key="1">
    <source>
        <dbReference type="ARBA" id="ARBA00023015"/>
    </source>
</evidence>
<dbReference type="EMBL" id="MPPL01000001">
    <property type="protein sequence ID" value="OKS89633.1"/>
    <property type="molecule type" value="Genomic_DNA"/>
</dbReference>
<dbReference type="RefSeq" id="WP_074492842.1">
    <property type="nucleotide sequence ID" value="NZ_FPAM01000022.1"/>
</dbReference>
<comment type="caution">
    <text evidence="5">The sequence shown here is derived from an EMBL/GenBank/DDBJ whole genome shotgun (WGS) entry which is preliminary data.</text>
</comment>
<gene>
    <name evidence="5" type="ORF">RG47T_5118</name>
</gene>
<dbReference type="SUPFAM" id="SSF46785">
    <property type="entry name" value="Winged helix' DNA-binding domain"/>
    <property type="match status" value="1"/>
</dbReference>
<dbReference type="PROSITE" id="PS51118">
    <property type="entry name" value="HTH_HXLR"/>
    <property type="match status" value="1"/>
</dbReference>
<dbReference type="AlphaFoldDB" id="A0A1Q6A6J9"/>
<dbReference type="InterPro" id="IPR036390">
    <property type="entry name" value="WH_DNA-bd_sf"/>
</dbReference>
<protein>
    <recommendedName>
        <fullName evidence="4">HTH hxlR-type domain-containing protein</fullName>
    </recommendedName>
</protein>
<feature type="domain" description="HTH hxlR-type" evidence="4">
    <location>
        <begin position="8"/>
        <end position="112"/>
    </location>
</feature>
<dbReference type="STRING" id="1302689.RG47T_5118"/>
<name>A0A1Q6A6J9_9SPHI</name>
<dbReference type="PANTHER" id="PTHR33204">
    <property type="entry name" value="TRANSCRIPTIONAL REGULATOR, MARR FAMILY"/>
    <property type="match status" value="1"/>
</dbReference>
<evidence type="ECO:0000256" key="3">
    <source>
        <dbReference type="ARBA" id="ARBA00023163"/>
    </source>
</evidence>
<evidence type="ECO:0000259" key="4">
    <source>
        <dbReference type="PROSITE" id="PS51118"/>
    </source>
</evidence>
<dbReference type="InterPro" id="IPR036388">
    <property type="entry name" value="WH-like_DNA-bd_sf"/>
</dbReference>
<keyword evidence="1" id="KW-0805">Transcription regulation</keyword>
<dbReference type="Proteomes" id="UP000186720">
    <property type="component" value="Unassembled WGS sequence"/>
</dbReference>
<keyword evidence="6" id="KW-1185">Reference proteome</keyword>
<dbReference type="OrthoDB" id="769662at2"/>
<dbReference type="Gene3D" id="1.10.10.10">
    <property type="entry name" value="Winged helix-like DNA-binding domain superfamily/Winged helix DNA-binding domain"/>
    <property type="match status" value="1"/>
</dbReference>